<proteinExistence type="predicted"/>
<protein>
    <submittedName>
        <fullName evidence="6">Cytosine deaminase-like metal-dependent hydrolase</fullName>
    </submittedName>
</protein>
<keyword evidence="2 6" id="KW-0378">Hydrolase</keyword>
<feature type="domain" description="Aminodeoxyfutalosine deaminase/Imidazolonepropionase-like composite" evidence="5">
    <location>
        <begin position="24"/>
        <end position="46"/>
    </location>
</feature>
<dbReference type="AlphaFoldDB" id="L0K0S2"/>
<organism evidence="6 7">
    <name type="scientific">Natronococcus occultus SP4</name>
    <dbReference type="NCBI Taxonomy" id="694430"/>
    <lineage>
        <taxon>Archaea</taxon>
        <taxon>Methanobacteriati</taxon>
        <taxon>Methanobacteriota</taxon>
        <taxon>Stenosarchaea group</taxon>
        <taxon>Halobacteria</taxon>
        <taxon>Halobacteriales</taxon>
        <taxon>Natrialbaceae</taxon>
        <taxon>Natronococcus</taxon>
    </lineage>
</organism>
<keyword evidence="7" id="KW-1185">Reference proteome</keyword>
<dbReference type="KEGG" id="nou:Natoc_3141"/>
<evidence type="ECO:0000256" key="3">
    <source>
        <dbReference type="ARBA" id="ARBA00022833"/>
    </source>
</evidence>
<dbReference type="Gene3D" id="3.20.20.140">
    <property type="entry name" value="Metal-dependent hydrolases"/>
    <property type="match status" value="1"/>
</dbReference>
<gene>
    <name evidence="6" type="ORF">Natoc_3141</name>
</gene>
<evidence type="ECO:0000256" key="2">
    <source>
        <dbReference type="ARBA" id="ARBA00022801"/>
    </source>
</evidence>
<dbReference type="InterPro" id="IPR006680">
    <property type="entry name" value="Amidohydro-rel"/>
</dbReference>
<dbReference type="SUPFAM" id="SSF51556">
    <property type="entry name" value="Metallo-dependent hydrolases"/>
    <property type="match status" value="1"/>
</dbReference>
<dbReference type="InterPro" id="IPR054418">
    <property type="entry name" value="MQNX/HUTI_composite_N"/>
</dbReference>
<dbReference type="Pfam" id="PF22039">
    <property type="entry name" value="HUTI_composite_bact"/>
    <property type="match status" value="1"/>
</dbReference>
<dbReference type="CDD" id="cd01298">
    <property type="entry name" value="ATZ_TRZ_like"/>
    <property type="match status" value="1"/>
</dbReference>
<dbReference type="EMBL" id="CP003929">
    <property type="protein sequence ID" value="AGB38882.1"/>
    <property type="molecule type" value="Genomic_DNA"/>
</dbReference>
<name>L0K0S2_9EURY</name>
<evidence type="ECO:0000313" key="6">
    <source>
        <dbReference type="EMBL" id="AGB38882.1"/>
    </source>
</evidence>
<dbReference type="GO" id="GO:0046872">
    <property type="term" value="F:metal ion binding"/>
    <property type="evidence" value="ECO:0007669"/>
    <property type="project" value="UniProtKB-KW"/>
</dbReference>
<dbReference type="eggNOG" id="arCOG00695">
    <property type="taxonomic scope" value="Archaea"/>
</dbReference>
<dbReference type="PANTHER" id="PTHR43794">
    <property type="entry name" value="AMINOHYDROLASE SSNA-RELATED"/>
    <property type="match status" value="1"/>
</dbReference>
<dbReference type="InterPro" id="IPR050287">
    <property type="entry name" value="MTA/SAH_deaminase"/>
</dbReference>
<dbReference type="InterPro" id="IPR011059">
    <property type="entry name" value="Metal-dep_hydrolase_composite"/>
</dbReference>
<evidence type="ECO:0000256" key="1">
    <source>
        <dbReference type="ARBA" id="ARBA00022723"/>
    </source>
</evidence>
<accession>L0K0S2</accession>
<reference evidence="6 7" key="1">
    <citation type="submission" date="2012-11" db="EMBL/GenBank/DDBJ databases">
        <title>FINISHED of Natronococcus occultus SP4, DSM 3396.</title>
        <authorList>
            <consortium name="DOE Joint Genome Institute"/>
            <person name="Eisen J."/>
            <person name="Huntemann M."/>
            <person name="Wei C.-L."/>
            <person name="Han J."/>
            <person name="Detter J.C."/>
            <person name="Han C."/>
            <person name="Tapia R."/>
            <person name="Chen A."/>
            <person name="Kyrpides N."/>
            <person name="Mavromatis K."/>
            <person name="Markowitz V."/>
            <person name="Szeto E."/>
            <person name="Ivanova N."/>
            <person name="Mikhailova N."/>
            <person name="Ovchinnikova G."/>
            <person name="Pagani I."/>
            <person name="Pati A."/>
            <person name="Goodwin L."/>
            <person name="Nordberg H.P."/>
            <person name="Cantor M.N."/>
            <person name="Hua S.X."/>
            <person name="Woyke T."/>
            <person name="Eisen J."/>
            <person name="Klenk H.-P."/>
            <person name="Klenk H.-P."/>
        </authorList>
    </citation>
    <scope>NUCLEOTIDE SEQUENCE [LARGE SCALE GENOMIC DNA]</scope>
    <source>
        <strain evidence="6 7">SP4</strain>
    </source>
</reference>
<dbReference type="Pfam" id="PF01979">
    <property type="entry name" value="Amidohydro_1"/>
    <property type="match status" value="1"/>
</dbReference>
<sequence>MTALLVTNGQIVTQNADREIIKDGAVAITDDRITAVGETATIEAEYDADRRIDAEGGAIVPGLINAHTHVSDILFRGAFAADRGLYDWLYNVKRPGSVAMTPEEHAIAARLYCLEAIQAGVTTFVENDTEIIWDRTETIDAKLGVYEASGIRNVYGAGFADCPPDETMAALLADIQARNPDVSRPPSDRFAVDTDQAIAETTALIETYHGSAEGRQSVWPTPIVLESTTTRGFQEAYRLAEEYDVMTTAHVAEAEVEEQGIALSSVGYLRNIGYLGDRALLGHCVQLDPADVRLLARTGTAVAHNFMANMRLATGFAPIVAMLDCGVTVGLGTDNANLNDTVNPLSDVRAVASAHKGYHRDPSVVPAQTAFDMVTIDGARAIGREDELGSIEPGKQADIAIVDLDHPHLTPCSDPVSTLVYAAQGFEIDTVICAGTLVMDGRDVLSFDEPLDEITSDAATAAEAVVKRVGIE</sequence>
<dbReference type="RefSeq" id="WP_015322321.1">
    <property type="nucleotide sequence ID" value="NC_019974.1"/>
</dbReference>
<evidence type="ECO:0000259" key="4">
    <source>
        <dbReference type="Pfam" id="PF01979"/>
    </source>
</evidence>
<evidence type="ECO:0000259" key="5">
    <source>
        <dbReference type="Pfam" id="PF22039"/>
    </source>
</evidence>
<keyword evidence="1" id="KW-0479">Metal-binding</keyword>
<feature type="domain" description="Amidohydrolase-related" evidence="4">
    <location>
        <begin position="59"/>
        <end position="438"/>
    </location>
</feature>
<dbReference type="Proteomes" id="UP000010878">
    <property type="component" value="Chromosome"/>
</dbReference>
<dbReference type="SUPFAM" id="SSF51338">
    <property type="entry name" value="Composite domain of metallo-dependent hydrolases"/>
    <property type="match status" value="1"/>
</dbReference>
<dbReference type="GO" id="GO:0016810">
    <property type="term" value="F:hydrolase activity, acting on carbon-nitrogen (but not peptide) bonds"/>
    <property type="evidence" value="ECO:0007669"/>
    <property type="project" value="InterPro"/>
</dbReference>
<dbReference type="Gene3D" id="2.30.40.10">
    <property type="entry name" value="Urease, subunit C, domain 1"/>
    <property type="match status" value="1"/>
</dbReference>
<dbReference type="PANTHER" id="PTHR43794:SF11">
    <property type="entry name" value="AMIDOHYDROLASE-RELATED DOMAIN-CONTAINING PROTEIN"/>
    <property type="match status" value="1"/>
</dbReference>
<dbReference type="HOGENOM" id="CLU_012358_2_1_2"/>
<dbReference type="InterPro" id="IPR032466">
    <property type="entry name" value="Metal_Hydrolase"/>
</dbReference>
<evidence type="ECO:0000313" key="7">
    <source>
        <dbReference type="Proteomes" id="UP000010878"/>
    </source>
</evidence>
<dbReference type="GeneID" id="14403528"/>
<keyword evidence="3" id="KW-0862">Zinc</keyword>
<dbReference type="OrthoDB" id="24954at2157"/>
<dbReference type="STRING" id="694430.Natoc_3141"/>